<evidence type="ECO:0000313" key="2">
    <source>
        <dbReference type="EMBL" id="KAF1815942.1"/>
    </source>
</evidence>
<evidence type="ECO:0008006" key="5">
    <source>
        <dbReference type="Google" id="ProtNLM"/>
    </source>
</evidence>
<protein>
    <recommendedName>
        <fullName evidence="5">NAD(P)-binding protein</fullName>
    </recommendedName>
</protein>
<gene>
    <name evidence="2 4" type="ORF">P152DRAFT_464624</name>
</gene>
<keyword evidence="3" id="KW-1185">Reference proteome</keyword>
<evidence type="ECO:0000313" key="4">
    <source>
        <dbReference type="RefSeq" id="XP_033537573.1"/>
    </source>
</evidence>
<dbReference type="Gene3D" id="3.40.50.720">
    <property type="entry name" value="NAD(P)-binding Rossmann-like Domain"/>
    <property type="match status" value="1"/>
</dbReference>
<proteinExistence type="predicted"/>
<dbReference type="Proteomes" id="UP000504638">
    <property type="component" value="Unplaced"/>
</dbReference>
<dbReference type="InterPro" id="IPR036291">
    <property type="entry name" value="NAD(P)-bd_dom_sf"/>
</dbReference>
<dbReference type="PANTHER" id="PTHR43157">
    <property type="entry name" value="PHOSPHATIDYLINOSITOL-GLYCAN BIOSYNTHESIS CLASS F PROTEIN-RELATED"/>
    <property type="match status" value="1"/>
</dbReference>
<name>A0A6G1GD54_9PEZI</name>
<evidence type="ECO:0000313" key="3">
    <source>
        <dbReference type="Proteomes" id="UP000504638"/>
    </source>
</evidence>
<dbReference type="PANTHER" id="PTHR43157:SF31">
    <property type="entry name" value="PHOSPHATIDYLINOSITOL-GLYCAN BIOSYNTHESIS CLASS F PROTEIN"/>
    <property type="match status" value="1"/>
</dbReference>
<dbReference type="OrthoDB" id="542013at2759"/>
<sequence length="283" mass="30987">MSIFISMYKEKNMALPLVPPNEGGTYIITGANTGLDFECPQNLVRLSAGRVKLAVRSIDKVAEVEPLDLTSYDSVKGFAKKNASIAVDSYTISEGFETSIAVNVREKHGLTPHLVVTGSGAALSAKGQLEKVEGNILKGLTYNTMGERTQRYFVTKLLQLYAVQELAALKPCSETGVVISCVNPGFCNTGLSRHARFTKRIEMNLMQFLVATTADQGRRTILHAATAGKQSHGKYLSNCEAAEEDPLLSFVTNEAGMVMQKRVCDSISRKLNEIQPRCFQEDR</sequence>
<accession>A0A6G1GD54</accession>
<reference evidence="4" key="2">
    <citation type="submission" date="2020-04" db="EMBL/GenBank/DDBJ databases">
        <authorList>
            <consortium name="NCBI Genome Project"/>
        </authorList>
    </citation>
    <scope>NUCLEOTIDE SEQUENCE</scope>
    <source>
        <strain evidence="4">CBS 781.70</strain>
    </source>
</reference>
<reference evidence="4" key="3">
    <citation type="submission" date="2025-04" db="UniProtKB">
        <authorList>
            <consortium name="RefSeq"/>
        </authorList>
    </citation>
    <scope>IDENTIFICATION</scope>
    <source>
        <strain evidence="4">CBS 781.70</strain>
    </source>
</reference>
<organism evidence="2">
    <name type="scientific">Eremomyces bilateralis CBS 781.70</name>
    <dbReference type="NCBI Taxonomy" id="1392243"/>
    <lineage>
        <taxon>Eukaryota</taxon>
        <taxon>Fungi</taxon>
        <taxon>Dikarya</taxon>
        <taxon>Ascomycota</taxon>
        <taxon>Pezizomycotina</taxon>
        <taxon>Dothideomycetes</taxon>
        <taxon>Dothideomycetes incertae sedis</taxon>
        <taxon>Eremomycetales</taxon>
        <taxon>Eremomycetaceae</taxon>
        <taxon>Eremomyces</taxon>
    </lineage>
</organism>
<dbReference type="SUPFAM" id="SSF51735">
    <property type="entry name" value="NAD(P)-binding Rossmann-fold domains"/>
    <property type="match status" value="1"/>
</dbReference>
<reference evidence="2 4" key="1">
    <citation type="submission" date="2020-01" db="EMBL/GenBank/DDBJ databases">
        <authorList>
            <consortium name="DOE Joint Genome Institute"/>
            <person name="Haridas S."/>
            <person name="Albert R."/>
            <person name="Binder M."/>
            <person name="Bloem J."/>
            <person name="Labutti K."/>
            <person name="Salamov A."/>
            <person name="Andreopoulos B."/>
            <person name="Baker S.E."/>
            <person name="Barry K."/>
            <person name="Bills G."/>
            <person name="Bluhm B.H."/>
            <person name="Cannon C."/>
            <person name="Castanera R."/>
            <person name="Culley D.E."/>
            <person name="Daum C."/>
            <person name="Ezra D."/>
            <person name="Gonzalez J.B."/>
            <person name="Henrissat B."/>
            <person name="Kuo A."/>
            <person name="Liang C."/>
            <person name="Lipzen A."/>
            <person name="Lutzoni F."/>
            <person name="Magnuson J."/>
            <person name="Mondo S."/>
            <person name="Nolan M."/>
            <person name="Ohm R."/>
            <person name="Pangilinan J."/>
            <person name="Park H.-J."/>
            <person name="Ramirez L."/>
            <person name="Alfaro M."/>
            <person name="Sun H."/>
            <person name="Tritt A."/>
            <person name="Yoshinaga Y."/>
            <person name="Zwiers L.-H."/>
            <person name="Turgeon B.G."/>
            <person name="Goodwin S.B."/>
            <person name="Spatafora J.W."/>
            <person name="Crous P.W."/>
            <person name="Grigoriev I.V."/>
        </authorList>
    </citation>
    <scope>NUCLEOTIDE SEQUENCE</scope>
    <source>
        <strain evidence="2 4">CBS 781.70</strain>
    </source>
</reference>
<dbReference type="RefSeq" id="XP_033537573.1">
    <property type="nucleotide sequence ID" value="XM_033680576.1"/>
</dbReference>
<dbReference type="AlphaFoldDB" id="A0A6G1GD54"/>
<dbReference type="GO" id="GO:0016491">
    <property type="term" value="F:oxidoreductase activity"/>
    <property type="evidence" value="ECO:0007669"/>
    <property type="project" value="UniProtKB-KW"/>
</dbReference>
<keyword evidence="1" id="KW-0560">Oxidoreductase</keyword>
<evidence type="ECO:0000256" key="1">
    <source>
        <dbReference type="ARBA" id="ARBA00023002"/>
    </source>
</evidence>
<dbReference type="EMBL" id="ML975151">
    <property type="protein sequence ID" value="KAF1815942.1"/>
    <property type="molecule type" value="Genomic_DNA"/>
</dbReference>
<dbReference type="GeneID" id="54421146"/>